<organism evidence="1 2">
    <name type="scientific">Vibrio sinensis</name>
    <dbReference type="NCBI Taxonomy" id="2302434"/>
    <lineage>
        <taxon>Bacteria</taxon>
        <taxon>Pseudomonadati</taxon>
        <taxon>Pseudomonadota</taxon>
        <taxon>Gammaproteobacteria</taxon>
        <taxon>Vibrionales</taxon>
        <taxon>Vibrionaceae</taxon>
        <taxon>Vibrio</taxon>
    </lineage>
</organism>
<dbReference type="EMBL" id="QVMU01000001">
    <property type="protein sequence ID" value="RJX75234.1"/>
    <property type="molecule type" value="Genomic_DNA"/>
</dbReference>
<dbReference type="Proteomes" id="UP000273252">
    <property type="component" value="Unassembled WGS sequence"/>
</dbReference>
<accession>A0A3A6R1P9</accession>
<proteinExistence type="predicted"/>
<evidence type="ECO:0000313" key="1">
    <source>
        <dbReference type="EMBL" id="RJX75234.1"/>
    </source>
</evidence>
<name>A0A3A6R1P9_9VIBR</name>
<evidence type="ECO:0000313" key="2">
    <source>
        <dbReference type="Proteomes" id="UP000273252"/>
    </source>
</evidence>
<reference evidence="1 2" key="1">
    <citation type="submission" date="2018-08" db="EMBL/GenBank/DDBJ databases">
        <title>Vibrio isolated from the Eastern China Marginal Seas.</title>
        <authorList>
            <person name="Li Y."/>
        </authorList>
    </citation>
    <scope>NUCLEOTIDE SEQUENCE [LARGE SCALE GENOMIC DNA]</scope>
    <source>
        <strain evidence="1 2">BEI233</strain>
    </source>
</reference>
<comment type="caution">
    <text evidence="1">The sequence shown here is derived from an EMBL/GenBank/DDBJ whole genome shotgun (WGS) entry which is preliminary data.</text>
</comment>
<gene>
    <name evidence="1" type="ORF">DZ860_00675</name>
</gene>
<dbReference type="AlphaFoldDB" id="A0A3A6R1P9"/>
<protein>
    <submittedName>
        <fullName evidence="1">Uncharacterized protein</fullName>
    </submittedName>
</protein>
<keyword evidence="2" id="KW-1185">Reference proteome</keyword>
<sequence>MMLTLTATNGMDSTVFWAFMKCRVAITVHIIIALRTVNIACTIAALPSALSRTRENLIEM</sequence>